<feature type="compositionally biased region" description="Polar residues" evidence="8">
    <location>
        <begin position="298"/>
        <end position="311"/>
    </location>
</feature>
<accession>A0A2N7S6H7</accession>
<dbReference type="EMBL" id="PNQX01000001">
    <property type="protein sequence ID" value="PMQ21734.1"/>
    <property type="molecule type" value="Genomic_DNA"/>
</dbReference>
<evidence type="ECO:0000313" key="12">
    <source>
        <dbReference type="Proteomes" id="UP000235739"/>
    </source>
</evidence>
<dbReference type="PROSITE" id="PS00107">
    <property type="entry name" value="PROTEIN_KINASE_ATP"/>
    <property type="match status" value="1"/>
</dbReference>
<keyword evidence="9" id="KW-0472">Membrane</keyword>
<feature type="region of interest" description="Disordered" evidence="8">
    <location>
        <begin position="289"/>
        <end position="373"/>
    </location>
</feature>
<dbReference type="Gene3D" id="1.10.510.10">
    <property type="entry name" value="Transferase(Phosphotransferase) domain 1"/>
    <property type="match status" value="1"/>
</dbReference>
<keyword evidence="2 11" id="KW-0723">Serine/threonine-protein kinase</keyword>
<dbReference type="CDD" id="cd14014">
    <property type="entry name" value="STKc_PknB_like"/>
    <property type="match status" value="1"/>
</dbReference>
<evidence type="ECO:0000256" key="1">
    <source>
        <dbReference type="ARBA" id="ARBA00012513"/>
    </source>
</evidence>
<dbReference type="InterPro" id="IPR008271">
    <property type="entry name" value="Ser/Thr_kinase_AS"/>
</dbReference>
<dbReference type="GO" id="GO:0004674">
    <property type="term" value="F:protein serine/threonine kinase activity"/>
    <property type="evidence" value="ECO:0007669"/>
    <property type="project" value="UniProtKB-KW"/>
</dbReference>
<keyword evidence="6 7" id="KW-0067">ATP-binding</keyword>
<organism evidence="11 12">
    <name type="scientific">Glutamicibacter arilaitensis</name>
    <dbReference type="NCBI Taxonomy" id="256701"/>
    <lineage>
        <taxon>Bacteria</taxon>
        <taxon>Bacillati</taxon>
        <taxon>Actinomycetota</taxon>
        <taxon>Actinomycetes</taxon>
        <taxon>Micrococcales</taxon>
        <taxon>Micrococcaceae</taxon>
        <taxon>Glutamicibacter</taxon>
    </lineage>
</organism>
<dbReference type="Proteomes" id="UP000235739">
    <property type="component" value="Unassembled WGS sequence"/>
</dbReference>
<sequence>MSKRRAPAEAPQIPGFTYVKPLGTGGFSDVYLYEQHRPNRQVAVKVLLADVSEEEARQQFETEANLMAQLSTHPYIVTIYQAEITQDGRSYLAMEYCSRPSLDARYRRGVLSIDETLSLAIQLCSAVHTAHLAGIVHRDIKPANVLTTDYNRPALTDFGISGTIGSHTAGLSVPWSAPEAFGDGMAPGVRMDVYSLGATIYTVLAGHSPFVRPGQDNSQAVLIERICNTPLKPLERLDVPDSLNQALAASMAKNPASRFGSAAELARSLQRIQIELGFSVTLFEILEEPSESADEQNGETTRVRSVTSISDAQRPLSGGPLISFVPGQRPQQEQPPLPAPQQPVRERFQSASVKENESRDDSASPAEAPATPNTRQSLPKIFIAVGAVLVLLIGGAAIANQYLLEPESTQRSGPPITATNEPKDAIVGGTVPMVDNFAYSTVGETVTFRWSNPEPNQGDHYRWAPITATETGKFEQTTSPSATTSIGEGGQTCIEVKLVRDDGRISDGARFCTPAGSGK</sequence>
<evidence type="ECO:0000256" key="8">
    <source>
        <dbReference type="SAM" id="MobiDB-lite"/>
    </source>
</evidence>
<dbReference type="PROSITE" id="PS50011">
    <property type="entry name" value="PROTEIN_KINASE_DOM"/>
    <property type="match status" value="1"/>
</dbReference>
<dbReference type="Pfam" id="PF00069">
    <property type="entry name" value="Pkinase"/>
    <property type="match status" value="1"/>
</dbReference>
<dbReference type="InterPro" id="IPR017441">
    <property type="entry name" value="Protein_kinase_ATP_BS"/>
</dbReference>
<evidence type="ECO:0000256" key="6">
    <source>
        <dbReference type="ARBA" id="ARBA00022840"/>
    </source>
</evidence>
<dbReference type="InterPro" id="IPR000719">
    <property type="entry name" value="Prot_kinase_dom"/>
</dbReference>
<keyword evidence="5 11" id="KW-0418">Kinase</keyword>
<evidence type="ECO:0000256" key="9">
    <source>
        <dbReference type="SAM" id="Phobius"/>
    </source>
</evidence>
<dbReference type="PANTHER" id="PTHR43289:SF6">
    <property type="entry name" value="SERINE_THREONINE-PROTEIN KINASE NEKL-3"/>
    <property type="match status" value="1"/>
</dbReference>
<evidence type="ECO:0000256" key="5">
    <source>
        <dbReference type="ARBA" id="ARBA00022777"/>
    </source>
</evidence>
<evidence type="ECO:0000313" key="11">
    <source>
        <dbReference type="EMBL" id="PMQ21734.1"/>
    </source>
</evidence>
<evidence type="ECO:0000259" key="10">
    <source>
        <dbReference type="PROSITE" id="PS50011"/>
    </source>
</evidence>
<dbReference type="PROSITE" id="PS00108">
    <property type="entry name" value="PROTEIN_KINASE_ST"/>
    <property type="match status" value="1"/>
</dbReference>
<evidence type="ECO:0000256" key="3">
    <source>
        <dbReference type="ARBA" id="ARBA00022679"/>
    </source>
</evidence>
<feature type="domain" description="Protein kinase" evidence="10">
    <location>
        <begin position="16"/>
        <end position="272"/>
    </location>
</feature>
<dbReference type="InterPro" id="IPR011009">
    <property type="entry name" value="Kinase-like_dom_sf"/>
</dbReference>
<dbReference type="RefSeq" id="WP_102598199.1">
    <property type="nucleotide sequence ID" value="NZ_JABUYH010000027.1"/>
</dbReference>
<dbReference type="SMART" id="SM00220">
    <property type="entry name" value="S_TKc"/>
    <property type="match status" value="1"/>
</dbReference>
<name>A0A2N7S6H7_9MICC</name>
<feature type="binding site" evidence="7">
    <location>
        <position position="45"/>
    </location>
    <ligand>
        <name>ATP</name>
        <dbReference type="ChEBI" id="CHEBI:30616"/>
    </ligand>
</feature>
<comment type="caution">
    <text evidence="11">The sequence shown here is derived from an EMBL/GenBank/DDBJ whole genome shotgun (WGS) entry which is preliminary data.</text>
</comment>
<protein>
    <recommendedName>
        <fullName evidence="1">non-specific serine/threonine protein kinase</fullName>
        <ecNumber evidence="1">2.7.11.1</ecNumber>
    </recommendedName>
</protein>
<evidence type="ECO:0000256" key="2">
    <source>
        <dbReference type="ARBA" id="ARBA00022527"/>
    </source>
</evidence>
<keyword evidence="4 7" id="KW-0547">Nucleotide-binding</keyword>
<dbReference type="EC" id="2.7.11.1" evidence="1"/>
<dbReference type="GO" id="GO:0005524">
    <property type="term" value="F:ATP binding"/>
    <property type="evidence" value="ECO:0007669"/>
    <property type="project" value="UniProtKB-UniRule"/>
</dbReference>
<keyword evidence="3" id="KW-0808">Transferase</keyword>
<dbReference type="AlphaFoldDB" id="A0A2N7S6H7"/>
<dbReference type="PANTHER" id="PTHR43289">
    <property type="entry name" value="MITOGEN-ACTIVATED PROTEIN KINASE KINASE KINASE 20-RELATED"/>
    <property type="match status" value="1"/>
</dbReference>
<reference evidence="11 12" key="1">
    <citation type="journal article" date="2017" name="Elife">
        <title>Extensive horizontal gene transfer in cheese-associated bacteria.</title>
        <authorList>
            <person name="Bonham K.S."/>
            <person name="Wolfe B.E."/>
            <person name="Dutton R.J."/>
        </authorList>
    </citation>
    <scope>NUCLEOTIDE SEQUENCE [LARGE SCALE GENOMIC DNA]</scope>
    <source>
        <strain evidence="11 12">JB182</strain>
    </source>
</reference>
<dbReference type="SUPFAM" id="SSF56112">
    <property type="entry name" value="Protein kinase-like (PK-like)"/>
    <property type="match status" value="1"/>
</dbReference>
<feature type="compositionally biased region" description="Basic and acidic residues" evidence="8">
    <location>
        <begin position="344"/>
        <end position="362"/>
    </location>
</feature>
<evidence type="ECO:0000256" key="7">
    <source>
        <dbReference type="PROSITE-ProRule" id="PRU10141"/>
    </source>
</evidence>
<feature type="transmembrane region" description="Helical" evidence="9">
    <location>
        <begin position="381"/>
        <end position="404"/>
    </location>
</feature>
<keyword evidence="9" id="KW-0812">Transmembrane</keyword>
<proteinExistence type="predicted"/>
<evidence type="ECO:0000256" key="4">
    <source>
        <dbReference type="ARBA" id="ARBA00022741"/>
    </source>
</evidence>
<gene>
    <name evidence="11" type="ORF">CIK84_09455</name>
</gene>
<keyword evidence="9" id="KW-1133">Transmembrane helix</keyword>